<dbReference type="EMBL" id="FIZP01000014">
    <property type="protein sequence ID" value="CZE49060.1"/>
    <property type="molecule type" value="Genomic_DNA"/>
</dbReference>
<name>A0A128EJJ2_9BACT</name>
<sequence length="65" mass="7090">MDTGLRAGFVAVKDKKSLNAVFTPAIFGRGLGAKLLGFAINDPKADKIDVNEKHKSFETLSKIWL</sequence>
<gene>
    <name evidence="1" type="ORF">ERS672216_01727</name>
</gene>
<evidence type="ECO:0000313" key="2">
    <source>
        <dbReference type="Proteomes" id="UP000069632"/>
    </source>
</evidence>
<protein>
    <submittedName>
        <fullName evidence="1">Uncharacterized protein</fullName>
    </submittedName>
</protein>
<keyword evidence="2" id="KW-1185">Reference proteome</keyword>
<accession>A0A128EJJ2</accession>
<dbReference type="Proteomes" id="UP000069632">
    <property type="component" value="Unassembled WGS sequence"/>
</dbReference>
<dbReference type="AlphaFoldDB" id="A0A128EJJ2"/>
<evidence type="ECO:0000313" key="1">
    <source>
        <dbReference type="EMBL" id="CZE49060.1"/>
    </source>
</evidence>
<reference evidence="1 2" key="1">
    <citation type="submission" date="2016-02" db="EMBL/GenBank/DDBJ databases">
        <authorList>
            <consortium name="Pathogen Informatics"/>
        </authorList>
    </citation>
    <scope>NUCLEOTIDE SEQUENCE [LARGE SCALE GENOMIC DNA]</scope>
    <source>
        <strain evidence="1 2">RC20</strain>
    </source>
</reference>
<organism evidence="1 2">
    <name type="scientific">Campylobacter geochelonis</name>
    <dbReference type="NCBI Taxonomy" id="1780362"/>
    <lineage>
        <taxon>Bacteria</taxon>
        <taxon>Pseudomonadati</taxon>
        <taxon>Campylobacterota</taxon>
        <taxon>Epsilonproteobacteria</taxon>
        <taxon>Campylobacterales</taxon>
        <taxon>Campylobacteraceae</taxon>
        <taxon>Campylobacter</taxon>
    </lineage>
</organism>
<proteinExistence type="predicted"/>